<name>A0A1H2WEX3_9RHOB</name>
<dbReference type="InterPro" id="IPR001279">
    <property type="entry name" value="Metallo-B-lactamas"/>
</dbReference>
<accession>A0A1H2WEX3</accession>
<dbReference type="Proteomes" id="UP000199118">
    <property type="component" value="Unassembled WGS sequence"/>
</dbReference>
<dbReference type="AlphaFoldDB" id="A0A1H2WEX3"/>
<keyword evidence="4" id="KW-1185">Reference proteome</keyword>
<evidence type="ECO:0000259" key="2">
    <source>
        <dbReference type="SMART" id="SM00849"/>
    </source>
</evidence>
<dbReference type="EMBL" id="FNMZ01000002">
    <property type="protein sequence ID" value="SDW78824.1"/>
    <property type="molecule type" value="Genomic_DNA"/>
</dbReference>
<dbReference type="OrthoDB" id="7253658at2"/>
<evidence type="ECO:0000313" key="3">
    <source>
        <dbReference type="EMBL" id="SDW78824.1"/>
    </source>
</evidence>
<dbReference type="Gene3D" id="3.60.15.10">
    <property type="entry name" value="Ribonuclease Z/Hydroxyacylglutathione hydrolase-like"/>
    <property type="match status" value="1"/>
</dbReference>
<dbReference type="GO" id="GO:0017001">
    <property type="term" value="P:antibiotic catabolic process"/>
    <property type="evidence" value="ECO:0007669"/>
    <property type="project" value="UniProtKB-ARBA"/>
</dbReference>
<dbReference type="STRING" id="356660.SAMN05444336_102350"/>
<dbReference type="RefSeq" id="WP_092680612.1">
    <property type="nucleotide sequence ID" value="NZ_FNMZ01000002.1"/>
</dbReference>
<dbReference type="InterPro" id="IPR036866">
    <property type="entry name" value="RibonucZ/Hydroxyglut_hydro"/>
</dbReference>
<evidence type="ECO:0000256" key="1">
    <source>
        <dbReference type="ARBA" id="ARBA00005250"/>
    </source>
</evidence>
<comment type="similarity">
    <text evidence="1">Belongs to the metallo-beta-lactamase superfamily. Class-B beta-lactamase family.</text>
</comment>
<organism evidence="3 4">
    <name type="scientific">Albimonas donghaensis</name>
    <dbReference type="NCBI Taxonomy" id="356660"/>
    <lineage>
        <taxon>Bacteria</taxon>
        <taxon>Pseudomonadati</taxon>
        <taxon>Pseudomonadota</taxon>
        <taxon>Alphaproteobacteria</taxon>
        <taxon>Rhodobacterales</taxon>
        <taxon>Paracoccaceae</taxon>
        <taxon>Albimonas</taxon>
    </lineage>
</organism>
<sequence>MPAPTQDAAEIAAALPVADAWFRARRVAPGVTLIDEPHVDLLLRANLYLVEGAERDMLIDSGMGIAPLAPFVAGLRAAPEKPLVHVLSHAHIDHMAGSWEFDTRLIHPREEKDLLLEVPDPLATLFRDEYPAELLEKFRASGYRPLPPVLVDAIPEAGFDLSAYAMKPAPATMLLEEGDRVELGDRAFLVLHLPGHSDGGIGLLDEVDGTFFSGDAIYDGPLILAGDLDEYRATLRRLRELEVGVVHGGHNDAFDQARMREICDDYLARWGG</sequence>
<dbReference type="PANTHER" id="PTHR42951:SF4">
    <property type="entry name" value="ACYL-COENZYME A THIOESTERASE MBLAC2"/>
    <property type="match status" value="1"/>
</dbReference>
<proteinExistence type="inferred from homology"/>
<dbReference type="SMART" id="SM00849">
    <property type="entry name" value="Lactamase_B"/>
    <property type="match status" value="1"/>
</dbReference>
<dbReference type="PANTHER" id="PTHR42951">
    <property type="entry name" value="METALLO-BETA-LACTAMASE DOMAIN-CONTAINING"/>
    <property type="match status" value="1"/>
</dbReference>
<gene>
    <name evidence="3" type="ORF">SAMN05444336_102350</name>
</gene>
<evidence type="ECO:0000313" key="4">
    <source>
        <dbReference type="Proteomes" id="UP000199118"/>
    </source>
</evidence>
<dbReference type="SUPFAM" id="SSF56281">
    <property type="entry name" value="Metallo-hydrolase/oxidoreductase"/>
    <property type="match status" value="1"/>
</dbReference>
<protein>
    <submittedName>
        <fullName evidence="3">Glyoxylase, beta-lactamase superfamily II</fullName>
    </submittedName>
</protein>
<feature type="domain" description="Metallo-beta-lactamase" evidence="2">
    <location>
        <begin position="44"/>
        <end position="250"/>
    </location>
</feature>
<dbReference type="Pfam" id="PF00753">
    <property type="entry name" value="Lactamase_B"/>
    <property type="match status" value="1"/>
</dbReference>
<reference evidence="3 4" key="1">
    <citation type="submission" date="2016-10" db="EMBL/GenBank/DDBJ databases">
        <authorList>
            <person name="de Groot N.N."/>
        </authorList>
    </citation>
    <scope>NUCLEOTIDE SEQUENCE [LARGE SCALE GENOMIC DNA]</scope>
    <source>
        <strain evidence="3 4">DSM 17890</strain>
    </source>
</reference>
<dbReference type="InterPro" id="IPR050855">
    <property type="entry name" value="NDM-1-like"/>
</dbReference>